<proteinExistence type="predicted"/>
<evidence type="ECO:0000256" key="1">
    <source>
        <dbReference type="ARBA" id="ARBA00004123"/>
    </source>
</evidence>
<keyword evidence="3" id="KW-0238">DNA-binding</keyword>
<dbReference type="AlphaFoldDB" id="A0ABC8VSE3"/>
<evidence type="ECO:0000313" key="7">
    <source>
        <dbReference type="EMBL" id="CAL4895772.1"/>
    </source>
</evidence>
<accession>A0ABC8VSE3</accession>
<dbReference type="InterPro" id="IPR016177">
    <property type="entry name" value="DNA-bd_dom_sf"/>
</dbReference>
<feature type="region of interest" description="Disordered" evidence="6">
    <location>
        <begin position="74"/>
        <end position="155"/>
    </location>
</feature>
<evidence type="ECO:0000256" key="6">
    <source>
        <dbReference type="SAM" id="MobiDB-lite"/>
    </source>
</evidence>
<evidence type="ECO:0000256" key="4">
    <source>
        <dbReference type="ARBA" id="ARBA00023163"/>
    </source>
</evidence>
<dbReference type="Gene3D" id="3.30.890.10">
    <property type="entry name" value="Methyl-cpg-binding Protein 2, Chain A"/>
    <property type="match status" value="1"/>
</dbReference>
<evidence type="ECO:0000256" key="5">
    <source>
        <dbReference type="ARBA" id="ARBA00023242"/>
    </source>
</evidence>
<evidence type="ECO:0000313" key="8">
    <source>
        <dbReference type="Proteomes" id="UP001497457"/>
    </source>
</evidence>
<dbReference type="GO" id="GO:0005634">
    <property type="term" value="C:nucleus"/>
    <property type="evidence" value="ECO:0007669"/>
    <property type="project" value="UniProtKB-SubCell"/>
</dbReference>
<evidence type="ECO:0000256" key="2">
    <source>
        <dbReference type="ARBA" id="ARBA00023015"/>
    </source>
</evidence>
<dbReference type="SUPFAM" id="SSF54171">
    <property type="entry name" value="DNA-binding domain"/>
    <property type="match status" value="1"/>
</dbReference>
<organism evidence="7 8">
    <name type="scientific">Urochloa decumbens</name>
    <dbReference type="NCBI Taxonomy" id="240449"/>
    <lineage>
        <taxon>Eukaryota</taxon>
        <taxon>Viridiplantae</taxon>
        <taxon>Streptophyta</taxon>
        <taxon>Embryophyta</taxon>
        <taxon>Tracheophyta</taxon>
        <taxon>Spermatophyta</taxon>
        <taxon>Magnoliopsida</taxon>
        <taxon>Liliopsida</taxon>
        <taxon>Poales</taxon>
        <taxon>Poaceae</taxon>
        <taxon>PACMAD clade</taxon>
        <taxon>Panicoideae</taxon>
        <taxon>Panicodae</taxon>
        <taxon>Paniceae</taxon>
        <taxon>Melinidinae</taxon>
        <taxon>Urochloa</taxon>
    </lineage>
</organism>
<sequence>MAPTRRGRKPALPHKFLVDHGWRFTVKEREGGRKDKYWRDLETGRKCRSTMEVKHIMEAEGIYYTEPSNQAKGASCRTTMAKPTPTSPAHTEASEEIPNNVAGHVGSEQNFVAPGDMVDNNAHHDDGQEEGAHQEQQHPRRTRSFDLNERIPWRD</sequence>
<protein>
    <submittedName>
        <fullName evidence="7">Uncharacterized protein</fullName>
    </submittedName>
</protein>
<keyword evidence="8" id="KW-1185">Reference proteome</keyword>
<keyword evidence="4" id="KW-0804">Transcription</keyword>
<reference evidence="7" key="1">
    <citation type="submission" date="2024-10" db="EMBL/GenBank/DDBJ databases">
        <authorList>
            <person name="Ryan C."/>
        </authorList>
    </citation>
    <scope>NUCLEOTIDE SEQUENCE [LARGE SCALE GENOMIC DNA]</scope>
</reference>
<dbReference type="Proteomes" id="UP001497457">
    <property type="component" value="Chromosome 10rd"/>
</dbReference>
<name>A0ABC8VSE3_9POAL</name>
<comment type="subcellular location">
    <subcellularLocation>
        <location evidence="1">Nucleus</location>
    </subcellularLocation>
</comment>
<dbReference type="EMBL" id="OZ075120">
    <property type="protein sequence ID" value="CAL4895772.1"/>
    <property type="molecule type" value="Genomic_DNA"/>
</dbReference>
<dbReference type="GO" id="GO:0003677">
    <property type="term" value="F:DNA binding"/>
    <property type="evidence" value="ECO:0007669"/>
    <property type="project" value="UniProtKB-KW"/>
</dbReference>
<keyword evidence="2" id="KW-0805">Transcription regulation</keyword>
<keyword evidence="5" id="KW-0539">Nucleus</keyword>
<gene>
    <name evidence="7" type="ORF">URODEC1_LOCUS6238</name>
</gene>
<evidence type="ECO:0000256" key="3">
    <source>
        <dbReference type="ARBA" id="ARBA00023125"/>
    </source>
</evidence>
<feature type="compositionally biased region" description="Basic and acidic residues" evidence="6">
    <location>
        <begin position="121"/>
        <end position="155"/>
    </location>
</feature>